<keyword evidence="1" id="KW-0489">Methyltransferase</keyword>
<evidence type="ECO:0000259" key="3">
    <source>
        <dbReference type="Pfam" id="PF10017"/>
    </source>
</evidence>
<dbReference type="SUPFAM" id="SSF53335">
    <property type="entry name" value="S-adenosyl-L-methionine-dependent methyltransferases"/>
    <property type="match status" value="1"/>
</dbReference>
<gene>
    <name evidence="4" type="primary">egtD</name>
    <name evidence="4" type="ORF">CJO09_00820</name>
</gene>
<dbReference type="RefSeq" id="WP_119440672.1">
    <property type="nucleotide sequence ID" value="NZ_CP170494.1"/>
</dbReference>
<proteinExistence type="predicted"/>
<sequence length="308" mass="34753">MSVQHSEKSSQEIISGLTADPPHISPKYLYDELGSRLFTAITELPEYYPTRTEAQILKRHSLEIKQAVGATSTLIDLGAGDGEKATALFEPFQIKRYVAVDISAAFLQTSLARLQSRYPHVEMVAVEQDFSHSLHLPNEIGNDPRLFFYPGSSIGNFNPADALAFLQRVRAACPNGRLLIGVDLIKPADILERAYDDALQVTAAFNRNILRHINQLAQTNFNLHEWRHIALFNADESRIEMHLEATRGTTVTWPNGQRQFVAGERIHTENSYKWQTDAFATLLKQAGFNDCRHWSDDKNWFAVFVAQA</sequence>
<reference evidence="4 5" key="1">
    <citation type="submission" date="2017-08" db="EMBL/GenBank/DDBJ databases">
        <title>Pusillimonas indicus sp. nov., a member of the family Alcaligenaceae isolated from surface seawater.</title>
        <authorList>
            <person name="Li J."/>
        </authorList>
    </citation>
    <scope>NUCLEOTIDE SEQUENCE [LARGE SCALE GENOMIC DNA]</scope>
    <source>
        <strain evidence="4 5">17-4A</strain>
    </source>
</reference>
<dbReference type="InterPro" id="IPR017804">
    <property type="entry name" value="MeTrfase_EgtD-like"/>
</dbReference>
<accession>A0ABX9MXZ1</accession>
<feature type="domain" description="Histidine-specific methyltransferase SAM-dependent" evidence="3">
    <location>
        <begin position="11"/>
        <end position="307"/>
    </location>
</feature>
<evidence type="ECO:0000256" key="2">
    <source>
        <dbReference type="ARBA" id="ARBA00022679"/>
    </source>
</evidence>
<dbReference type="NCBIfam" id="TIGR03438">
    <property type="entry name" value="egtD_ergothio"/>
    <property type="match status" value="1"/>
</dbReference>
<name>A0ABX9MXZ1_9BURK</name>
<dbReference type="Proteomes" id="UP000266483">
    <property type="component" value="Unassembled WGS sequence"/>
</dbReference>
<dbReference type="Pfam" id="PF10017">
    <property type="entry name" value="Methyltransf_33"/>
    <property type="match status" value="1"/>
</dbReference>
<dbReference type="EMBL" id="NQOU01000001">
    <property type="protein sequence ID" value="RII83817.1"/>
    <property type="molecule type" value="Genomic_DNA"/>
</dbReference>
<dbReference type="InterPro" id="IPR019257">
    <property type="entry name" value="MeTrfase_dom"/>
</dbReference>
<organism evidence="4 5">
    <name type="scientific">Neopusillimonas maritima</name>
    <dbReference type="NCBI Taxonomy" id="2026239"/>
    <lineage>
        <taxon>Bacteria</taxon>
        <taxon>Pseudomonadati</taxon>
        <taxon>Pseudomonadota</taxon>
        <taxon>Betaproteobacteria</taxon>
        <taxon>Burkholderiales</taxon>
        <taxon>Alcaligenaceae</taxon>
        <taxon>Neopusillimonas</taxon>
    </lineage>
</organism>
<dbReference type="InterPro" id="IPR029063">
    <property type="entry name" value="SAM-dependent_MTases_sf"/>
</dbReference>
<dbReference type="PANTHER" id="PTHR43397:SF1">
    <property type="entry name" value="ERGOTHIONEINE BIOSYNTHESIS PROTEIN 1"/>
    <property type="match status" value="1"/>
</dbReference>
<dbReference type="PANTHER" id="PTHR43397">
    <property type="entry name" value="ERGOTHIONEINE BIOSYNTHESIS PROTEIN 1"/>
    <property type="match status" value="1"/>
</dbReference>
<evidence type="ECO:0000313" key="5">
    <source>
        <dbReference type="Proteomes" id="UP000266483"/>
    </source>
</evidence>
<dbReference type="InterPro" id="IPR051128">
    <property type="entry name" value="EgtD_Methyltrsf_superfamily"/>
</dbReference>
<dbReference type="InterPro" id="IPR035094">
    <property type="entry name" value="EgtD"/>
</dbReference>
<evidence type="ECO:0000313" key="4">
    <source>
        <dbReference type="EMBL" id="RII83817.1"/>
    </source>
</evidence>
<dbReference type="CDD" id="cd02440">
    <property type="entry name" value="AdoMet_MTases"/>
    <property type="match status" value="1"/>
</dbReference>
<protein>
    <submittedName>
        <fullName evidence="4">L-histidine N(Alpha)-methyltransferase</fullName>
    </submittedName>
</protein>
<comment type="caution">
    <text evidence="4">The sequence shown here is derived from an EMBL/GenBank/DDBJ whole genome shotgun (WGS) entry which is preliminary data.</text>
</comment>
<dbReference type="Gene3D" id="3.40.50.150">
    <property type="entry name" value="Vaccinia Virus protein VP39"/>
    <property type="match status" value="1"/>
</dbReference>
<keyword evidence="2" id="KW-0808">Transferase</keyword>
<keyword evidence="5" id="KW-1185">Reference proteome</keyword>
<dbReference type="PIRSF" id="PIRSF018005">
    <property type="entry name" value="UCP018005"/>
    <property type="match status" value="1"/>
</dbReference>
<evidence type="ECO:0000256" key="1">
    <source>
        <dbReference type="ARBA" id="ARBA00022603"/>
    </source>
</evidence>